<dbReference type="PROSITE" id="PS51424">
    <property type="entry name" value="ROC"/>
    <property type="match status" value="1"/>
</dbReference>
<name>A0AAE0ZXQ4_9GAST</name>
<evidence type="ECO:0000259" key="5">
    <source>
        <dbReference type="PROSITE" id="PS51424"/>
    </source>
</evidence>
<accession>A0AAE0ZXQ4</accession>
<sequence>MPTSRASRVKHQVQHQVQLPPEPVAPPPPELTKVVKRKQKVGGPYCGPYGPSPVAHVAYTEGRHMYPERVAGTSTNGATENHAVASRRKREKAVSVRIIDVSLETITSLQRVSESIKRLVAANLRLKAIPDELLASLLFLTKLDLSNNSLTDGSFPDSMKKLEHLMEIRLGQNGLTKVPACLKKLKNLARLDMSENQLETIAGLDKLRKLQTLVLDNNKLTSLFKDISTLRRLEVLRCSRNSLKEIPRNIRQLKALVDLDVSENRISILPTDIFMLPKLDVFNASQNQIAKVPSFNVRPQNKHWVNHIDLSENNLAQFPGHLLQMTSKLDLSGNNIKTLPYHSIKKLDVSTSQQLVLDDNPLGYPPAHVCCSGLKNVISFFQESQAEIKVYQGVKVLIVGPYKSGKTSLVQTLVDQQPRMSEEIQDTSGGIDTYEVAFDLEEADALEGRPGKSLELSIWDFCGHPFYMYPHYVFFEQPTITILTFNMAAYKPEAFEEQIGCWFDWMIAKTNKIVVILVGTQCDQLSKSRITKVTREVRAKLTEHIERQTELTKSRIRAIEEREHISPTLSEQLKAYMKLLQARYTVQTDVICTSAKKYIGLDRLRQAIESLAGDRQLFPNVMRVIPTFWLDVQHYIEDRGNALSLPVLKWEEFVEEVTSRFGMKHLMKAIAQYLHETGQIMWFSTIESLKGLVFIRPSWLFDVFRSIFRHDFEDATFTPDDNLRAAGLSSSKFERLKQEALSEGIIDRDLLRCLLSPLIPADLVTPATEVMRLLTEAFELGYSVTKRQRDSVFSLAPDVNSEGKAKLGKILVPWLRRNDEPEDFREMWDKKDGNRKLAVYFRFPHYFPPGLFEIISVRAYKPSHSLRFKHQWGGGFHALHATEKVHVVVSYAWVEDEGEHKNNSGGNNNTREYTDTIPSSKGEGEHDGSVKRVRTQKVVKEKEDEEDNRFEVDDSNIHCQLVETSRNLSSNGMIAGWDISKEEDDTFAEVQNGGDVELLPEEASEREKMRESHVMLKYEVRDQSNDEAELTPAAAMWTLLLPLLLEVEELLNAYPGILVERFTECPLCRTASFLGEWLTPKETQALATRPCEACGQEVDTAFLVQPREKKRDDILRDVMRKSRAARRGGAATSQLLAGTQQVAPPNPRRVGVAYSELDVQEGMAGLAGMLGEERSDSLVAEMAAGVGETVGSDKDGGTTRVLRPLPIDLDVEQVRLLQEIRKASSQLTLDSLSDNSARNSLGGGAFFMTRGSSAGAPDDEEEGDDGQVRRRRGRQKGSIPEDDIVADGNSRAVNFLEGLAEFQRRIGVRSRNNAATGRVFSRTMSNGSYEETEEDEEEYSDSADTAASALPPGLKEFQQRLRQQARFSIESDETEDEKF</sequence>
<dbReference type="PROSITE" id="PS51450">
    <property type="entry name" value="LRR"/>
    <property type="match status" value="2"/>
</dbReference>
<dbReference type="EMBL" id="JAWDGP010003173">
    <property type="protein sequence ID" value="KAK3776901.1"/>
    <property type="molecule type" value="Genomic_DNA"/>
</dbReference>
<evidence type="ECO:0000256" key="1">
    <source>
        <dbReference type="ARBA" id="ARBA00022614"/>
    </source>
</evidence>
<dbReference type="SUPFAM" id="SSF52058">
    <property type="entry name" value="L domain-like"/>
    <property type="match status" value="1"/>
</dbReference>
<dbReference type="Proteomes" id="UP001283361">
    <property type="component" value="Unassembled WGS sequence"/>
</dbReference>
<dbReference type="InterPro" id="IPR032675">
    <property type="entry name" value="LRR_dom_sf"/>
</dbReference>
<evidence type="ECO:0000313" key="7">
    <source>
        <dbReference type="Proteomes" id="UP001283361"/>
    </source>
</evidence>
<dbReference type="Gene3D" id="3.30.70.1390">
    <property type="entry name" value="ROC domain from the Parkinson's disease-associated leucine-rich repeat kinase 2"/>
    <property type="match status" value="1"/>
</dbReference>
<dbReference type="PRINTS" id="PR00449">
    <property type="entry name" value="RASTRNSFRMNG"/>
</dbReference>
<dbReference type="SUPFAM" id="SSF52540">
    <property type="entry name" value="P-loop containing nucleoside triphosphate hydrolases"/>
    <property type="match status" value="1"/>
</dbReference>
<feature type="region of interest" description="Disordered" evidence="4">
    <location>
        <begin position="1243"/>
        <end position="1285"/>
    </location>
</feature>
<dbReference type="InterPro" id="IPR020859">
    <property type="entry name" value="ROC"/>
</dbReference>
<dbReference type="PANTHER" id="PTHR45712:SF22">
    <property type="entry name" value="INSULIN-LIKE GROWTH FACTOR-BINDING PROTEIN COMPLEX ACID LABILE SUBUNIT"/>
    <property type="match status" value="1"/>
</dbReference>
<evidence type="ECO:0000256" key="3">
    <source>
        <dbReference type="ARBA" id="ARBA00022741"/>
    </source>
</evidence>
<dbReference type="Pfam" id="PF00560">
    <property type="entry name" value="LRR_1"/>
    <property type="match status" value="1"/>
</dbReference>
<dbReference type="Pfam" id="PF13855">
    <property type="entry name" value="LRR_8"/>
    <property type="match status" value="1"/>
</dbReference>
<gene>
    <name evidence="6" type="ORF">RRG08_024671</name>
</gene>
<dbReference type="Pfam" id="PF08477">
    <property type="entry name" value="Roc"/>
    <property type="match status" value="1"/>
</dbReference>
<dbReference type="GO" id="GO:0009966">
    <property type="term" value="P:regulation of signal transduction"/>
    <property type="evidence" value="ECO:0007669"/>
    <property type="project" value="UniProtKB-ARBA"/>
</dbReference>
<evidence type="ECO:0000256" key="4">
    <source>
        <dbReference type="SAM" id="MobiDB-lite"/>
    </source>
</evidence>
<keyword evidence="1" id="KW-0433">Leucine-rich repeat</keyword>
<feature type="region of interest" description="Disordered" evidence="4">
    <location>
        <begin position="1322"/>
        <end position="1353"/>
    </location>
</feature>
<keyword evidence="2" id="KW-0677">Repeat</keyword>
<dbReference type="InterPro" id="IPR027417">
    <property type="entry name" value="P-loop_NTPase"/>
</dbReference>
<feature type="region of interest" description="Disordered" evidence="4">
    <location>
        <begin position="898"/>
        <end position="940"/>
    </location>
</feature>
<protein>
    <recommendedName>
        <fullName evidence="5">Roc domain-containing protein</fullName>
    </recommendedName>
</protein>
<feature type="region of interest" description="Disordered" evidence="4">
    <location>
        <begin position="1"/>
        <end position="30"/>
    </location>
</feature>
<dbReference type="GO" id="GO:0000166">
    <property type="term" value="F:nucleotide binding"/>
    <property type="evidence" value="ECO:0007669"/>
    <property type="project" value="UniProtKB-KW"/>
</dbReference>
<dbReference type="Gene3D" id="3.80.10.10">
    <property type="entry name" value="Ribonuclease Inhibitor"/>
    <property type="match status" value="2"/>
</dbReference>
<comment type="caution">
    <text evidence="6">The sequence shown here is derived from an EMBL/GenBank/DDBJ whole genome shotgun (WGS) entry which is preliminary data.</text>
</comment>
<dbReference type="InterPro" id="IPR050333">
    <property type="entry name" value="SLRP"/>
</dbReference>
<dbReference type="SMART" id="SM00369">
    <property type="entry name" value="LRR_TYP"/>
    <property type="match status" value="7"/>
</dbReference>
<feature type="domain" description="Roc" evidence="5">
    <location>
        <begin position="387"/>
        <end position="615"/>
    </location>
</feature>
<keyword evidence="7" id="KW-1185">Reference proteome</keyword>
<feature type="compositionally biased region" description="Acidic residues" evidence="4">
    <location>
        <begin position="1330"/>
        <end position="1341"/>
    </location>
</feature>
<feature type="compositionally biased region" description="Polar residues" evidence="4">
    <location>
        <begin position="903"/>
        <end position="919"/>
    </location>
</feature>
<dbReference type="PANTHER" id="PTHR45712">
    <property type="entry name" value="AGAP008170-PA"/>
    <property type="match status" value="1"/>
</dbReference>
<evidence type="ECO:0000256" key="2">
    <source>
        <dbReference type="ARBA" id="ARBA00022737"/>
    </source>
</evidence>
<proteinExistence type="predicted"/>
<reference evidence="6" key="1">
    <citation type="journal article" date="2023" name="G3 (Bethesda)">
        <title>A reference genome for the long-term kleptoplast-retaining sea slug Elysia crispata morphotype clarki.</title>
        <authorList>
            <person name="Eastman K.E."/>
            <person name="Pendleton A.L."/>
            <person name="Shaikh M.A."/>
            <person name="Suttiyut T."/>
            <person name="Ogas R."/>
            <person name="Tomko P."/>
            <person name="Gavelis G."/>
            <person name="Widhalm J.R."/>
            <person name="Wisecaver J.H."/>
        </authorList>
    </citation>
    <scope>NUCLEOTIDE SEQUENCE</scope>
    <source>
        <strain evidence="6">ECLA1</strain>
    </source>
</reference>
<dbReference type="InterPro" id="IPR003591">
    <property type="entry name" value="Leu-rich_rpt_typical-subtyp"/>
</dbReference>
<feature type="compositionally biased region" description="Pro residues" evidence="4">
    <location>
        <begin position="20"/>
        <end position="30"/>
    </location>
</feature>
<organism evidence="6 7">
    <name type="scientific">Elysia crispata</name>
    <name type="common">lettuce slug</name>
    <dbReference type="NCBI Taxonomy" id="231223"/>
    <lineage>
        <taxon>Eukaryota</taxon>
        <taxon>Metazoa</taxon>
        <taxon>Spiralia</taxon>
        <taxon>Lophotrochozoa</taxon>
        <taxon>Mollusca</taxon>
        <taxon>Gastropoda</taxon>
        <taxon>Heterobranchia</taxon>
        <taxon>Euthyneura</taxon>
        <taxon>Panpulmonata</taxon>
        <taxon>Sacoglossa</taxon>
        <taxon>Placobranchoidea</taxon>
        <taxon>Plakobranchidae</taxon>
        <taxon>Elysia</taxon>
    </lineage>
</organism>
<keyword evidence="3" id="KW-0547">Nucleotide-binding</keyword>
<evidence type="ECO:0000313" key="6">
    <source>
        <dbReference type="EMBL" id="KAK3776901.1"/>
    </source>
</evidence>
<dbReference type="Gene3D" id="3.40.50.300">
    <property type="entry name" value="P-loop containing nucleotide triphosphate hydrolases"/>
    <property type="match status" value="1"/>
</dbReference>
<dbReference type="InterPro" id="IPR001611">
    <property type="entry name" value="Leu-rich_rpt"/>
</dbReference>